<gene>
    <name evidence="1" type="ORF">AB5J54_12515</name>
</gene>
<dbReference type="RefSeq" id="WP_369144003.1">
    <property type="nucleotide sequence ID" value="NZ_CP163444.1"/>
</dbReference>
<dbReference type="AlphaFoldDB" id="A0AB39T1D9"/>
<evidence type="ECO:0000313" key="1">
    <source>
        <dbReference type="EMBL" id="XDQ71299.1"/>
    </source>
</evidence>
<organism evidence="1">
    <name type="scientific">Streptomyces sp. R44</name>
    <dbReference type="NCBI Taxonomy" id="3238633"/>
    <lineage>
        <taxon>Bacteria</taxon>
        <taxon>Bacillati</taxon>
        <taxon>Actinomycetota</taxon>
        <taxon>Actinomycetes</taxon>
        <taxon>Kitasatosporales</taxon>
        <taxon>Streptomycetaceae</taxon>
        <taxon>Streptomyces</taxon>
    </lineage>
</organism>
<proteinExistence type="predicted"/>
<protein>
    <submittedName>
        <fullName evidence="1">Uncharacterized protein</fullName>
    </submittedName>
</protein>
<reference evidence="1" key="1">
    <citation type="submission" date="2024-07" db="EMBL/GenBank/DDBJ databases">
        <authorList>
            <person name="Yu S.T."/>
        </authorList>
    </citation>
    <scope>NUCLEOTIDE SEQUENCE</scope>
    <source>
        <strain evidence="1">R44</strain>
    </source>
</reference>
<accession>A0AB39T1D9</accession>
<name>A0AB39T1D9_9ACTN</name>
<dbReference type="EMBL" id="CP163444">
    <property type="protein sequence ID" value="XDQ71299.1"/>
    <property type="molecule type" value="Genomic_DNA"/>
</dbReference>
<sequence>MASHWAGSGIPVIGWRAGGSGVDRWGGIWFDEDFRDDHGCVFHQLHWSPRVYSPSDRSGWEMHLIPAGREQGKPNYHLPSRFDLARRVFVPSPQQLLSDLMVFTNGADASPRVSRTLIEAASYRLDEEGLVPQLEKYVSKVEQRMGVAQCCLAGMCDAEGPVLYSAID</sequence>